<dbReference type="OrthoDB" id="7916272at2"/>
<dbReference type="EMBL" id="SBIP01000003">
    <property type="protein sequence ID" value="RWX76715.1"/>
    <property type="molecule type" value="Genomic_DNA"/>
</dbReference>
<name>A0A3S3VHG3_9HYPH</name>
<evidence type="ECO:0000313" key="2">
    <source>
        <dbReference type="EMBL" id="RWX76715.1"/>
    </source>
</evidence>
<evidence type="ECO:0000256" key="1">
    <source>
        <dbReference type="SAM" id="MobiDB-lite"/>
    </source>
</evidence>
<comment type="caution">
    <text evidence="2">The sequence shown here is derived from an EMBL/GenBank/DDBJ whole genome shotgun (WGS) entry which is preliminary data.</text>
</comment>
<dbReference type="RefSeq" id="WP_128443632.1">
    <property type="nucleotide sequence ID" value="NZ_SBIP01000003.1"/>
</dbReference>
<evidence type="ECO:0000313" key="3">
    <source>
        <dbReference type="Proteomes" id="UP000287687"/>
    </source>
</evidence>
<keyword evidence="3" id="KW-1185">Reference proteome</keyword>
<gene>
    <name evidence="2" type="ORF">EPK99_13635</name>
</gene>
<dbReference type="AlphaFoldDB" id="A0A3S3VHG3"/>
<accession>A0A3S3VHG3</accession>
<feature type="region of interest" description="Disordered" evidence="1">
    <location>
        <begin position="1"/>
        <end position="27"/>
    </location>
</feature>
<reference evidence="2 3" key="1">
    <citation type="submission" date="2019-01" db="EMBL/GenBank/DDBJ databases">
        <title>The draft genome of Rhizobium sp. 24NR.</title>
        <authorList>
            <person name="Liu L."/>
            <person name="Liang L."/>
            <person name="Shi S."/>
            <person name="Xu L."/>
            <person name="Wang X."/>
            <person name="Li L."/>
            <person name="Zhang X."/>
        </authorList>
    </citation>
    <scope>NUCLEOTIDE SEQUENCE [LARGE SCALE GENOMIC DNA]</scope>
    <source>
        <strain evidence="2 3">24NR</strain>
    </source>
</reference>
<organism evidence="2 3">
    <name type="scientific">Neorhizobium lilium</name>
    <dbReference type="NCBI Taxonomy" id="2503024"/>
    <lineage>
        <taxon>Bacteria</taxon>
        <taxon>Pseudomonadati</taxon>
        <taxon>Pseudomonadota</taxon>
        <taxon>Alphaproteobacteria</taxon>
        <taxon>Hyphomicrobiales</taxon>
        <taxon>Rhizobiaceae</taxon>
        <taxon>Rhizobium/Agrobacterium group</taxon>
        <taxon>Neorhizobium</taxon>
    </lineage>
</organism>
<sequence>MSDRFANTQSSLSSPASSGFAVTPSDADSLSETSRALYVGIAGNLSVRMLSGEVLSLANVPAGCLLPLRVTAVLATGTTAGAIAALV</sequence>
<protein>
    <submittedName>
        <fullName evidence="2">Uncharacterized protein</fullName>
    </submittedName>
</protein>
<proteinExistence type="predicted"/>
<dbReference type="Proteomes" id="UP000287687">
    <property type="component" value="Unassembled WGS sequence"/>
</dbReference>